<dbReference type="InterPro" id="IPR000620">
    <property type="entry name" value="EamA_dom"/>
</dbReference>
<proteinExistence type="inferred from homology"/>
<feature type="domain" description="EamA" evidence="3">
    <location>
        <begin position="169"/>
        <end position="299"/>
    </location>
</feature>
<sequence length="300" mass="32841">MFYLLLAIICSGSIALVFKVSEMKNCNRYLVTTINYLTAFIISSVVFFSSELTLPSSLDGLWSATAGNFGGNLTPLGSIGASIVLGIITGLLFFVSFIIYQKSISECGASLSGMFSKMGILIPMIFSIFIWNEIPSAIKWLGIILSFASIVIVNVNPANIKESAFRPILLILCVLYGTADFMNKVFQKYALVEYKNLFLLIVFLSATIFSLSLLVKNRDKGINLFGCFIGLCAGIPNMFASFFLIDSLKSLEAAVVYPMYSAGGVVFIMAMSYILFKERLTKKELFAAGLTIVSMVIINL</sequence>
<organism evidence="4 5">
    <name type="scientific">Peptacetobacter hominis</name>
    <dbReference type="NCBI Taxonomy" id="2743610"/>
    <lineage>
        <taxon>Bacteria</taxon>
        <taxon>Bacillati</taxon>
        <taxon>Bacillota</taxon>
        <taxon>Clostridia</taxon>
        <taxon>Peptostreptococcales</taxon>
        <taxon>Peptostreptococcaceae</taxon>
        <taxon>Peptacetobacter</taxon>
    </lineage>
</organism>
<evidence type="ECO:0000313" key="4">
    <source>
        <dbReference type="EMBL" id="TQQ84066.1"/>
    </source>
</evidence>
<keyword evidence="2" id="KW-0812">Transmembrane</keyword>
<accession>A0A544QTP6</accession>
<comment type="caution">
    <text evidence="4">The sequence shown here is derived from an EMBL/GenBank/DDBJ whole genome shotgun (WGS) entry which is preliminary data.</text>
</comment>
<dbReference type="InterPro" id="IPR037185">
    <property type="entry name" value="EmrE-like"/>
</dbReference>
<dbReference type="GO" id="GO:0016020">
    <property type="term" value="C:membrane"/>
    <property type="evidence" value="ECO:0007669"/>
    <property type="project" value="InterPro"/>
</dbReference>
<feature type="transmembrane region" description="Helical" evidence="2">
    <location>
        <begin position="167"/>
        <end position="185"/>
    </location>
</feature>
<feature type="transmembrane region" description="Helical" evidence="2">
    <location>
        <begin position="6"/>
        <end position="22"/>
    </location>
</feature>
<feature type="domain" description="EamA" evidence="3">
    <location>
        <begin position="2"/>
        <end position="154"/>
    </location>
</feature>
<dbReference type="EMBL" id="SGJB01000017">
    <property type="protein sequence ID" value="TQQ84066.1"/>
    <property type="molecule type" value="Genomic_DNA"/>
</dbReference>
<feature type="transmembrane region" description="Helical" evidence="2">
    <location>
        <begin position="29"/>
        <end position="48"/>
    </location>
</feature>
<evidence type="ECO:0000256" key="1">
    <source>
        <dbReference type="ARBA" id="ARBA00007362"/>
    </source>
</evidence>
<comment type="similarity">
    <text evidence="1">Belongs to the EamA transporter family.</text>
</comment>
<dbReference type="Proteomes" id="UP000317863">
    <property type="component" value="Unassembled WGS sequence"/>
</dbReference>
<dbReference type="AlphaFoldDB" id="A0A544QTP6"/>
<dbReference type="OrthoDB" id="47588at2"/>
<evidence type="ECO:0000313" key="5">
    <source>
        <dbReference type="Proteomes" id="UP000317863"/>
    </source>
</evidence>
<feature type="transmembrane region" description="Helical" evidence="2">
    <location>
        <begin position="222"/>
        <end position="245"/>
    </location>
</feature>
<keyword evidence="2" id="KW-0472">Membrane</keyword>
<reference evidence="4 5" key="1">
    <citation type="submission" date="2019-02" db="EMBL/GenBank/DDBJ databases">
        <title>Peptostreptococcaceae bacterium ZHW00191 nov., a new bacterium isolated from the human gut.</title>
        <authorList>
            <person name="Zhou H.-W."/>
            <person name="Chen X.-J."/>
        </authorList>
    </citation>
    <scope>NUCLEOTIDE SEQUENCE [LARGE SCALE GENOMIC DNA]</scope>
    <source>
        <strain evidence="4 5">ZHW00191</strain>
    </source>
</reference>
<feature type="transmembrane region" description="Helical" evidence="2">
    <location>
        <begin position="79"/>
        <end position="99"/>
    </location>
</feature>
<dbReference type="Gene3D" id="1.10.3730.20">
    <property type="match status" value="2"/>
</dbReference>
<keyword evidence="2" id="KW-1133">Transmembrane helix</keyword>
<dbReference type="Pfam" id="PF00892">
    <property type="entry name" value="EamA"/>
    <property type="match status" value="2"/>
</dbReference>
<name>A0A544QTP6_9FIRM</name>
<feature type="transmembrane region" description="Helical" evidence="2">
    <location>
        <begin position="111"/>
        <end position="131"/>
    </location>
</feature>
<dbReference type="RefSeq" id="WP_142536520.1">
    <property type="nucleotide sequence ID" value="NZ_SGJB01000017.1"/>
</dbReference>
<feature type="transmembrane region" description="Helical" evidence="2">
    <location>
        <begin position="197"/>
        <end position="215"/>
    </location>
</feature>
<dbReference type="SUPFAM" id="SSF103481">
    <property type="entry name" value="Multidrug resistance efflux transporter EmrE"/>
    <property type="match status" value="2"/>
</dbReference>
<feature type="transmembrane region" description="Helical" evidence="2">
    <location>
        <begin position="137"/>
        <end position="155"/>
    </location>
</feature>
<protein>
    <submittedName>
        <fullName evidence="4">DMT family transporter</fullName>
    </submittedName>
</protein>
<keyword evidence="5" id="KW-1185">Reference proteome</keyword>
<feature type="transmembrane region" description="Helical" evidence="2">
    <location>
        <begin position="257"/>
        <end position="276"/>
    </location>
</feature>
<gene>
    <name evidence="4" type="ORF">EXD82_08670</name>
</gene>
<evidence type="ECO:0000256" key="2">
    <source>
        <dbReference type="SAM" id="Phobius"/>
    </source>
</evidence>
<evidence type="ECO:0000259" key="3">
    <source>
        <dbReference type="Pfam" id="PF00892"/>
    </source>
</evidence>